<gene>
    <name evidence="3" type="ORF">DXZ20_25245</name>
</gene>
<accession>A0A6M0RRJ6</accession>
<comment type="similarity">
    <text evidence="1">Belongs to the orange carotenoid-binding protein family.</text>
</comment>
<evidence type="ECO:0000256" key="1">
    <source>
        <dbReference type="PROSITE-ProRule" id="PRU01109"/>
    </source>
</evidence>
<dbReference type="Pfam" id="PF09150">
    <property type="entry name" value="Carot_N"/>
    <property type="match status" value="1"/>
</dbReference>
<proteinExistence type="inferred from homology"/>
<comment type="caution">
    <text evidence="3">The sequence shown here is derived from an EMBL/GenBank/DDBJ whole genome shotgun (WGS) entry which is preliminary data.</text>
</comment>
<keyword evidence="1" id="KW-0793">Thylakoid</keyword>
<dbReference type="Proteomes" id="UP000481033">
    <property type="component" value="Unassembled WGS sequence"/>
</dbReference>
<dbReference type="AlphaFoldDB" id="A0A6M0RRJ6"/>
<evidence type="ECO:0000313" key="4">
    <source>
        <dbReference type="Proteomes" id="UP000481033"/>
    </source>
</evidence>
<dbReference type="GO" id="GO:0031404">
    <property type="term" value="F:chloride ion binding"/>
    <property type="evidence" value="ECO:0007669"/>
    <property type="project" value="InterPro"/>
</dbReference>
<dbReference type="RefSeq" id="WP_163662278.1">
    <property type="nucleotide sequence ID" value="NZ_QXHD01000004.1"/>
</dbReference>
<sequence length="166" mass="18111">MTFTTSTFSSQSVSLLDAVPATVAAFKRLSTDEKLGVLWFIYKAMGNGSVTPAATGAARLQFAEGLLSQVKALGPDGQMAFMQDLIAQRKTSMTQAYGVLTNNTKLAFWYQLAELMRSGDVIGVPTNYVLSRNANDMYNRIVALDFGQQITVLRQIVVNMGYDSFA</sequence>
<dbReference type="Gene3D" id="1.10.2090.10">
    <property type="entry name" value="Orange carotenoid-binding protein, N-terminal domain"/>
    <property type="match status" value="1"/>
</dbReference>
<dbReference type="InterPro" id="IPR036917">
    <property type="entry name" value="Orange_carotenoid-bd_N_sf"/>
</dbReference>
<dbReference type="SUPFAM" id="SSF81930">
    <property type="entry name" value="Orange carotenoid protein, N-terminal domain"/>
    <property type="match status" value="1"/>
</dbReference>
<name>A0A6M0RRJ6_9CYAN</name>
<dbReference type="EMBL" id="QXHD01000004">
    <property type="protein sequence ID" value="NEZ58887.1"/>
    <property type="molecule type" value="Genomic_DNA"/>
</dbReference>
<reference evidence="3 4" key="1">
    <citation type="journal article" date="2020" name="Microb. Ecol.">
        <title>Ecogenomics of the Marine Benthic Filamentous Cyanobacterium Adonisia.</title>
        <authorList>
            <person name="Walter J.M."/>
            <person name="Coutinho F.H."/>
            <person name="Leomil L."/>
            <person name="Hargreaves P.I."/>
            <person name="Campeao M.E."/>
            <person name="Vieira V.V."/>
            <person name="Silva B.S."/>
            <person name="Fistarol G.O."/>
            <person name="Salomon P.S."/>
            <person name="Sawabe T."/>
            <person name="Mino S."/>
            <person name="Hosokawa M."/>
            <person name="Miyashita H."/>
            <person name="Maruyama F."/>
            <person name="van Verk M.C."/>
            <person name="Dutilh B.E."/>
            <person name="Thompson C.C."/>
            <person name="Thompson F.L."/>
        </authorList>
    </citation>
    <scope>NUCLEOTIDE SEQUENCE [LARGE SCALE GENOMIC DNA]</scope>
    <source>
        <strain evidence="3 4">CCMR0081</strain>
    </source>
</reference>
<protein>
    <submittedName>
        <fullName evidence="3">Orange carotenoid protein</fullName>
    </submittedName>
</protein>
<dbReference type="PROSITE" id="PS51773">
    <property type="entry name" value="OCP_N"/>
    <property type="match status" value="1"/>
</dbReference>
<dbReference type="InterPro" id="IPR015233">
    <property type="entry name" value="Orange_carotenoid-bd_N"/>
</dbReference>
<keyword evidence="4" id="KW-1185">Reference proteome</keyword>
<evidence type="ECO:0000313" key="3">
    <source>
        <dbReference type="EMBL" id="NEZ58887.1"/>
    </source>
</evidence>
<feature type="domain" description="OCP N-terminal" evidence="2">
    <location>
        <begin position="16"/>
        <end position="166"/>
    </location>
</feature>
<keyword evidence="1" id="KW-0042">Antenna complex</keyword>
<keyword evidence="1" id="KW-0472">Membrane</keyword>
<dbReference type="GO" id="GO:0016037">
    <property type="term" value="P:light absorption"/>
    <property type="evidence" value="ECO:0007669"/>
    <property type="project" value="UniProtKB-UniRule"/>
</dbReference>
<dbReference type="GO" id="GO:0030089">
    <property type="term" value="C:phycobilisome"/>
    <property type="evidence" value="ECO:0007669"/>
    <property type="project" value="UniProtKB-UniRule"/>
</dbReference>
<evidence type="ECO:0000259" key="2">
    <source>
        <dbReference type="PROSITE" id="PS51773"/>
    </source>
</evidence>
<keyword evidence="1" id="KW-0157">Chromophore</keyword>
<keyword evidence="1" id="KW-0605">Phycobilisome</keyword>
<organism evidence="3 4">
    <name type="scientific">Adonisia turfae CCMR0081</name>
    <dbReference type="NCBI Taxonomy" id="2292702"/>
    <lineage>
        <taxon>Bacteria</taxon>
        <taxon>Bacillati</taxon>
        <taxon>Cyanobacteriota</taxon>
        <taxon>Adonisia</taxon>
        <taxon>Adonisia turfae</taxon>
    </lineage>
</organism>